<evidence type="ECO:0000256" key="3">
    <source>
        <dbReference type="SAM" id="Phobius"/>
    </source>
</evidence>
<gene>
    <name evidence="4" type="ORF">P0Y53_19120</name>
</gene>
<organism evidence="4 5">
    <name type="scientific">Candidatus Pseudobacter hemicellulosilyticus</name>
    <dbReference type="NCBI Taxonomy" id="3121375"/>
    <lineage>
        <taxon>Bacteria</taxon>
        <taxon>Pseudomonadati</taxon>
        <taxon>Bacteroidota</taxon>
        <taxon>Chitinophagia</taxon>
        <taxon>Chitinophagales</taxon>
        <taxon>Chitinophagaceae</taxon>
        <taxon>Pseudobacter</taxon>
    </lineage>
</organism>
<dbReference type="Gene3D" id="1.25.40.10">
    <property type="entry name" value="Tetratricopeptide repeat domain"/>
    <property type="match status" value="1"/>
</dbReference>
<name>A0AAJ5WRY9_9BACT</name>
<dbReference type="EMBL" id="CP119311">
    <property type="protein sequence ID" value="WEK34603.1"/>
    <property type="molecule type" value="Genomic_DNA"/>
</dbReference>
<keyword evidence="3" id="KW-0472">Membrane</keyword>
<keyword evidence="1" id="KW-0677">Repeat</keyword>
<dbReference type="PROSITE" id="PS51257">
    <property type="entry name" value="PROKAR_LIPOPROTEIN"/>
    <property type="match status" value="1"/>
</dbReference>
<dbReference type="Pfam" id="PF13374">
    <property type="entry name" value="TPR_10"/>
    <property type="match status" value="1"/>
</dbReference>
<proteinExistence type="predicted"/>
<dbReference type="Proteomes" id="UP001220610">
    <property type="component" value="Chromosome"/>
</dbReference>
<dbReference type="SMART" id="SM00028">
    <property type="entry name" value="TPR"/>
    <property type="match status" value="4"/>
</dbReference>
<dbReference type="AlphaFoldDB" id="A0AAJ5WRY9"/>
<feature type="transmembrane region" description="Helical" evidence="3">
    <location>
        <begin position="344"/>
        <end position="366"/>
    </location>
</feature>
<evidence type="ECO:0000256" key="2">
    <source>
        <dbReference type="ARBA" id="ARBA00022803"/>
    </source>
</evidence>
<dbReference type="InterPro" id="IPR011990">
    <property type="entry name" value="TPR-like_helical_dom_sf"/>
</dbReference>
<dbReference type="PANTHER" id="PTHR45641:SF19">
    <property type="entry name" value="NEPHROCYSTIN-3"/>
    <property type="match status" value="1"/>
</dbReference>
<dbReference type="InterPro" id="IPR019734">
    <property type="entry name" value="TPR_rpt"/>
</dbReference>
<dbReference type="GO" id="GO:0003677">
    <property type="term" value="F:DNA binding"/>
    <property type="evidence" value="ECO:0007669"/>
    <property type="project" value="InterPro"/>
</dbReference>
<sequence>MEKQTDHFTGKRTVCGILLLLGCLLMPQVRGQELLPVVRLSDINQLVPQQPDSFFLQLKTQLQQYRKQGNQPEEAITLQQLGQLLYHHGNYSEAVEQLLEADKLLRHLKQTALLAANLNILGKVYTYNRQSDEAFGQYREALTIYQRLRQSAGVAATYGLIGHLYEKKPDHDSAYYYQQLALHYARQAMDTAVLSKIYENIGSIYEDRERYDSARYYFLLALKGYRETGNRLDQIEVINNLGDVWSKTGYFSKGMEYARAAASMALATGEKYQLQSAYRDISENFAGMGQFDSAYIYLEKSRELVQTIYKLENSHQISLMQTLHGMEKQQVEISRLNAERKLNWLLLVAISAGLVLLGLLGALVISRQKMKIRNERAVNEGNRKVYETQTALMEVELKRQQAEEASLKQQLDLKSRELSSHILHLIQKNEVMEELKQGLTVISKDDKRDQKKQVRQLLQKINFSFSQDTYWEEFRLIFDKVHPAFMDNLQQVCPGLTPGETRLLALVRMNLNSADMATLLGVTGDSLRVLRYRVRKKLDLPQGESLTAFVQTI</sequence>
<dbReference type="GO" id="GO:0006355">
    <property type="term" value="P:regulation of DNA-templated transcription"/>
    <property type="evidence" value="ECO:0007669"/>
    <property type="project" value="InterPro"/>
</dbReference>
<dbReference type="SUPFAM" id="SSF48452">
    <property type="entry name" value="TPR-like"/>
    <property type="match status" value="1"/>
</dbReference>
<dbReference type="SUPFAM" id="SSF46894">
    <property type="entry name" value="C-terminal effector domain of the bipartite response regulators"/>
    <property type="match status" value="1"/>
</dbReference>
<dbReference type="PANTHER" id="PTHR45641">
    <property type="entry name" value="TETRATRICOPEPTIDE REPEAT PROTEIN (AFU_ORTHOLOGUE AFUA_6G03870)"/>
    <property type="match status" value="1"/>
</dbReference>
<keyword evidence="3" id="KW-1133">Transmembrane helix</keyword>
<dbReference type="InterPro" id="IPR016032">
    <property type="entry name" value="Sig_transdc_resp-reg_C-effctor"/>
</dbReference>
<keyword evidence="2" id="KW-0802">TPR repeat</keyword>
<reference evidence="4" key="1">
    <citation type="submission" date="2023-03" db="EMBL/GenBank/DDBJ databases">
        <title>Andean soil-derived lignocellulolytic bacterial consortium as a source of novel taxa and putative plastic-active enzymes.</title>
        <authorList>
            <person name="Diaz-Garcia L."/>
            <person name="Chuvochina M."/>
            <person name="Feuerriegel G."/>
            <person name="Bunk B."/>
            <person name="Sproer C."/>
            <person name="Streit W.R."/>
            <person name="Rodriguez L.M."/>
            <person name="Overmann J."/>
            <person name="Jimenez D.J."/>
        </authorList>
    </citation>
    <scope>NUCLEOTIDE SEQUENCE</scope>
    <source>
        <strain evidence="4">MAG 7</strain>
    </source>
</reference>
<accession>A0AAJ5WRY9</accession>
<evidence type="ECO:0000313" key="5">
    <source>
        <dbReference type="Proteomes" id="UP001220610"/>
    </source>
</evidence>
<dbReference type="PROSITE" id="PS50890">
    <property type="entry name" value="PUA"/>
    <property type="match status" value="1"/>
</dbReference>
<keyword evidence="3" id="KW-0812">Transmembrane</keyword>
<evidence type="ECO:0000313" key="4">
    <source>
        <dbReference type="EMBL" id="WEK34603.1"/>
    </source>
</evidence>
<evidence type="ECO:0000256" key="1">
    <source>
        <dbReference type="ARBA" id="ARBA00022737"/>
    </source>
</evidence>
<protein>
    <submittedName>
        <fullName evidence="4">Tetratricopeptide repeat protein</fullName>
    </submittedName>
</protein>